<protein>
    <submittedName>
        <fullName evidence="1">Uncharacterized protein</fullName>
    </submittedName>
</protein>
<gene>
    <name evidence="1" type="ORF">A2110_01520</name>
</gene>
<evidence type="ECO:0000313" key="1">
    <source>
        <dbReference type="EMBL" id="OGG37725.1"/>
    </source>
</evidence>
<evidence type="ECO:0000313" key="2">
    <source>
        <dbReference type="Proteomes" id="UP000176273"/>
    </source>
</evidence>
<dbReference type="EMBL" id="MFKH01000004">
    <property type="protein sequence ID" value="OGG37725.1"/>
    <property type="molecule type" value="Genomic_DNA"/>
</dbReference>
<comment type="caution">
    <text evidence="1">The sequence shown here is derived from an EMBL/GenBank/DDBJ whole genome shotgun (WGS) entry which is preliminary data.</text>
</comment>
<name>A0A1F6BLC4_9BACT</name>
<reference evidence="1 2" key="1">
    <citation type="journal article" date="2016" name="Nat. Commun.">
        <title>Thousands of microbial genomes shed light on interconnected biogeochemical processes in an aquifer system.</title>
        <authorList>
            <person name="Anantharaman K."/>
            <person name="Brown C.T."/>
            <person name="Hug L.A."/>
            <person name="Sharon I."/>
            <person name="Castelle C.J."/>
            <person name="Probst A.J."/>
            <person name="Thomas B.C."/>
            <person name="Singh A."/>
            <person name="Wilkins M.J."/>
            <person name="Karaoz U."/>
            <person name="Brodie E.L."/>
            <person name="Williams K.H."/>
            <person name="Hubbard S.S."/>
            <person name="Banfield J.F."/>
        </authorList>
    </citation>
    <scope>NUCLEOTIDE SEQUENCE [LARGE SCALE GENOMIC DNA]</scope>
</reference>
<accession>A0A1F6BLC4</accession>
<organism evidence="1 2">
    <name type="scientific">Candidatus Jorgensenbacteria bacterium GWA1_54_12</name>
    <dbReference type="NCBI Taxonomy" id="1798468"/>
    <lineage>
        <taxon>Bacteria</taxon>
        <taxon>Candidatus Joergenseniibacteriota</taxon>
    </lineage>
</organism>
<dbReference type="Proteomes" id="UP000176273">
    <property type="component" value="Unassembled WGS sequence"/>
</dbReference>
<dbReference type="AlphaFoldDB" id="A0A1F6BLC4"/>
<sequence length="206" mass="23002">MATRHGTASQVTGSYVEFQAAVLRALPRSIDPDVALGWMRNGESLARVLRNALLPNGKQMADNTYSLFVDYGKSVEDAVKLGLYDCASGDVNSKNFTTKRIGKADITVELVHFHRYVSTSEVLRALDTARHRCRPAELHELLAFGQKYPEVQCKFPIVALGSIWRNQEGTRMVPYLGGDGSKRNLATHYWINVAWGEICRFAAVRK</sequence>
<proteinExistence type="predicted"/>